<dbReference type="PROSITE" id="PS50126">
    <property type="entry name" value="S1"/>
    <property type="match status" value="1"/>
</dbReference>
<feature type="compositionally biased region" description="Pro residues" evidence="16">
    <location>
        <begin position="533"/>
        <end position="545"/>
    </location>
</feature>
<comment type="function">
    <text evidence="15">Endoribonuclease that plays a central role in RNA processing and decay. Required for the maturation of 5S and 16S rRNAs and the majority of tRNAs. Also involved in the degradation of most mRNAs.</text>
</comment>
<dbReference type="AlphaFoldDB" id="F3KRV4"/>
<dbReference type="GO" id="GO:0005737">
    <property type="term" value="C:cytoplasm"/>
    <property type="evidence" value="ECO:0007669"/>
    <property type="project" value="UniProtKB-SubCell"/>
</dbReference>
<evidence type="ECO:0000256" key="13">
    <source>
        <dbReference type="ARBA" id="ARBA00022884"/>
    </source>
</evidence>
<dbReference type="Gene3D" id="2.40.50.140">
    <property type="entry name" value="Nucleic acid-binding proteins"/>
    <property type="match status" value="1"/>
</dbReference>
<keyword evidence="10 15" id="KW-0255">Endonuclease</keyword>
<feature type="binding site" evidence="15">
    <location>
        <position position="405"/>
    </location>
    <ligand>
        <name>Zn(2+)</name>
        <dbReference type="ChEBI" id="CHEBI:29105"/>
        <note>ligand shared between dimeric partners</note>
    </ligand>
</feature>
<dbReference type="eggNOG" id="COG1530">
    <property type="taxonomic scope" value="Bacteria"/>
</dbReference>
<keyword evidence="5 15" id="KW-0698">rRNA processing</keyword>
<dbReference type="Proteomes" id="UP000016368">
    <property type="component" value="Unassembled WGS sequence"/>
</dbReference>
<comment type="cofactor">
    <cofactor evidence="15">
        <name>Mg(2+)</name>
        <dbReference type="ChEBI" id="CHEBI:18420"/>
    </cofactor>
    <text evidence="15">Binds 1 Mg(2+) ion per subunit.</text>
</comment>
<dbReference type="GO" id="GO:0008270">
    <property type="term" value="F:zinc ion binding"/>
    <property type="evidence" value="ECO:0007669"/>
    <property type="project" value="UniProtKB-UniRule"/>
</dbReference>
<dbReference type="Pfam" id="PF00575">
    <property type="entry name" value="S1"/>
    <property type="match status" value="1"/>
</dbReference>
<keyword evidence="2 15" id="KW-1003">Cell membrane</keyword>
<feature type="region of interest" description="Disordered" evidence="16">
    <location>
        <begin position="504"/>
        <end position="873"/>
    </location>
</feature>
<dbReference type="PANTHER" id="PTHR30001">
    <property type="entry name" value="RIBONUCLEASE"/>
    <property type="match status" value="1"/>
</dbReference>
<dbReference type="InterPro" id="IPR019307">
    <property type="entry name" value="RNA-bd_AU-1/RNase_E/G"/>
</dbReference>
<dbReference type="GO" id="GO:0006402">
    <property type="term" value="P:mRNA catabolic process"/>
    <property type="evidence" value="ECO:0007669"/>
    <property type="project" value="UniProtKB-UniRule"/>
</dbReference>
<keyword evidence="3 15" id="KW-0963">Cytoplasm</keyword>
<keyword evidence="4 15" id="KW-0997">Cell inner membrane</keyword>
<dbReference type="InterPro" id="IPR003029">
    <property type="entry name" value="S1_domain"/>
</dbReference>
<keyword evidence="8 15" id="KW-0479">Metal-binding</keyword>
<dbReference type="EMBL" id="AEGR01000047">
    <property type="protein sequence ID" value="EGI77438.1"/>
    <property type="molecule type" value="Genomic_DNA"/>
</dbReference>
<dbReference type="GO" id="GO:0008995">
    <property type="term" value="F:ribonuclease E activity"/>
    <property type="evidence" value="ECO:0007669"/>
    <property type="project" value="UniProtKB-EC"/>
</dbReference>
<dbReference type="InterPro" id="IPR004659">
    <property type="entry name" value="RNase_E/G"/>
</dbReference>
<evidence type="ECO:0000256" key="1">
    <source>
        <dbReference type="ARBA" id="ARBA00005663"/>
    </source>
</evidence>
<evidence type="ECO:0000259" key="17">
    <source>
        <dbReference type="PROSITE" id="PS50126"/>
    </source>
</evidence>
<dbReference type="SUPFAM" id="SSF50249">
    <property type="entry name" value="Nucleic acid-binding proteins"/>
    <property type="match status" value="1"/>
</dbReference>
<comment type="caution">
    <text evidence="18">The sequence shown here is derived from an EMBL/GenBank/DDBJ whole genome shotgun (WGS) entry which is preliminary data.</text>
</comment>
<evidence type="ECO:0000313" key="19">
    <source>
        <dbReference type="Proteomes" id="UP000016368"/>
    </source>
</evidence>
<dbReference type="InterPro" id="IPR012340">
    <property type="entry name" value="NA-bd_OB-fold"/>
</dbReference>
<feature type="compositionally biased region" description="Basic and acidic residues" evidence="16">
    <location>
        <begin position="592"/>
        <end position="629"/>
    </location>
</feature>
<evidence type="ECO:0000256" key="11">
    <source>
        <dbReference type="ARBA" id="ARBA00022801"/>
    </source>
</evidence>
<comment type="similarity">
    <text evidence="1">Belongs to the RNase E/G family. RNase G subfamily.</text>
</comment>
<dbReference type="GO" id="GO:0019843">
    <property type="term" value="F:rRNA binding"/>
    <property type="evidence" value="ECO:0007669"/>
    <property type="project" value="UniProtKB-KW"/>
</dbReference>
<name>F3KRV4_9BURK</name>
<dbReference type="GO" id="GO:0008033">
    <property type="term" value="P:tRNA processing"/>
    <property type="evidence" value="ECO:0007669"/>
    <property type="project" value="UniProtKB-UniRule"/>
</dbReference>
<dbReference type="InterPro" id="IPR048583">
    <property type="entry name" value="RNase_E_G_thioredoxin-like"/>
</dbReference>
<keyword evidence="15" id="KW-0862">Zinc</keyword>
<evidence type="ECO:0000256" key="16">
    <source>
        <dbReference type="SAM" id="MobiDB-lite"/>
    </source>
</evidence>
<dbReference type="PANTHER" id="PTHR30001:SF1">
    <property type="entry name" value="RIBONUCLEASE E_G-LIKE PROTEIN, CHLOROPLASTIC"/>
    <property type="match status" value="1"/>
</dbReference>
<dbReference type="NCBIfam" id="TIGR00757">
    <property type="entry name" value="RNaseEG"/>
    <property type="match status" value="1"/>
</dbReference>
<comment type="subcellular location">
    <subcellularLocation>
        <location evidence="15">Cytoplasm</location>
    </subcellularLocation>
    <subcellularLocation>
        <location evidence="15">Cell inner membrane</location>
        <topology evidence="15">Peripheral membrane protein</topology>
        <orientation evidence="15">Cytoplasmic side</orientation>
    </subcellularLocation>
</comment>
<dbReference type="HAMAP" id="MF_00970">
    <property type="entry name" value="RNase_E"/>
    <property type="match status" value="1"/>
</dbReference>
<feature type="compositionally biased region" description="Gly residues" evidence="16">
    <location>
        <begin position="633"/>
        <end position="644"/>
    </location>
</feature>
<evidence type="ECO:0000256" key="2">
    <source>
        <dbReference type="ARBA" id="ARBA00022475"/>
    </source>
</evidence>
<dbReference type="SMART" id="SM00316">
    <property type="entry name" value="S1"/>
    <property type="match status" value="1"/>
</dbReference>
<organism evidence="18 19">
    <name type="scientific">Hylemonella gracilis ATCC 19624</name>
    <dbReference type="NCBI Taxonomy" id="887062"/>
    <lineage>
        <taxon>Bacteria</taxon>
        <taxon>Pseudomonadati</taxon>
        <taxon>Pseudomonadota</taxon>
        <taxon>Betaproteobacteria</taxon>
        <taxon>Burkholderiales</taxon>
        <taxon>Comamonadaceae</taxon>
        <taxon>Hylemonella</taxon>
    </lineage>
</organism>
<feature type="compositionally biased region" description="Basic and acidic residues" evidence="16">
    <location>
        <begin position="645"/>
        <end position="674"/>
    </location>
</feature>
<feature type="binding site" evidence="15">
    <location>
        <position position="402"/>
    </location>
    <ligand>
        <name>Zn(2+)</name>
        <dbReference type="ChEBI" id="CHEBI:29105"/>
        <note>ligand shared between dimeric partners</note>
    </ligand>
</feature>
<feature type="domain" description="S1 motif" evidence="17">
    <location>
        <begin position="39"/>
        <end position="118"/>
    </location>
</feature>
<keyword evidence="7 15" id="KW-0540">Nuclease</keyword>
<comment type="similarity">
    <text evidence="15">Belongs to the RNase E/G family. RNase E subfamily.</text>
</comment>
<keyword evidence="9 15" id="KW-0699">rRNA-binding</keyword>
<dbReference type="CDD" id="cd04453">
    <property type="entry name" value="S1_RNase_E"/>
    <property type="match status" value="1"/>
</dbReference>
<feature type="compositionally biased region" description="Basic and acidic residues" evidence="16">
    <location>
        <begin position="698"/>
        <end position="761"/>
    </location>
</feature>
<feature type="region of interest" description="Required for zinc-mediated homotetramerization and catalytic activity" evidence="15">
    <location>
        <begin position="402"/>
        <end position="405"/>
    </location>
</feature>
<evidence type="ECO:0000256" key="14">
    <source>
        <dbReference type="ARBA" id="ARBA00023136"/>
    </source>
</evidence>
<keyword evidence="13 15" id="KW-0694">RNA-binding</keyword>
<dbReference type="GO" id="GO:0006364">
    <property type="term" value="P:rRNA processing"/>
    <property type="evidence" value="ECO:0007669"/>
    <property type="project" value="UniProtKB-UniRule"/>
</dbReference>
<evidence type="ECO:0000256" key="7">
    <source>
        <dbReference type="ARBA" id="ARBA00022722"/>
    </source>
</evidence>
<evidence type="ECO:0000256" key="3">
    <source>
        <dbReference type="ARBA" id="ARBA00022490"/>
    </source>
</evidence>
<dbReference type="RefSeq" id="WP_006297192.1">
    <property type="nucleotide sequence ID" value="NZ_AEGR01000047.1"/>
</dbReference>
<evidence type="ECO:0000256" key="4">
    <source>
        <dbReference type="ARBA" id="ARBA00022519"/>
    </source>
</evidence>
<dbReference type="GO" id="GO:0009898">
    <property type="term" value="C:cytoplasmic side of plasma membrane"/>
    <property type="evidence" value="ECO:0007669"/>
    <property type="project" value="UniProtKB-UniRule"/>
</dbReference>
<protein>
    <recommendedName>
        <fullName evidence="15">Ribonuclease E</fullName>
        <shortName evidence="15">RNase E</shortName>
        <ecNumber evidence="15">3.1.26.12</ecNumber>
    </recommendedName>
</protein>
<keyword evidence="6 15" id="KW-0819">tRNA processing</keyword>
<evidence type="ECO:0000256" key="5">
    <source>
        <dbReference type="ARBA" id="ARBA00022552"/>
    </source>
</evidence>
<sequence length="952" mass="105048">MKRMLINATQAEERRLAIVDGQKLLDYEIEIEGREQRKGNIYKAVVTRVEPSLEACFVDYGEDRHGFLPFKEISRQYFAAGVSPSQAKIQDVIKEGQELLVQVEKEERGNKGAALTSFVSLAGRYVVLMPNNPRGGGVSRRIEGDDRAELKEALDQLEYPNGMSIIARTAGIGRSAPELQWDLNYLLKLWEAIDAASKASKGAFLIYQESSLVIRAIRDYFNSDIGDILIDTDDVYEQAQQFMAHVMPEHAARVKRYRDNAPLFSRFQIEHQIESAYARTVTLPSGGAIVIDHTEALVSVDVNSARAIKGGDIEETATRTNLEAADEVARQMRLRDLGGLIVIDFIDMEESRNRREVENRLRDALRQDRARVQFGTISKFGLMEMSRQRLRPALSEGASIPCPRCGGSGHIRDTESSALQILRIIQEESQKDNTAAVHVQVPVDVASFLLNEKRNEITKIELKQRLNVLMVPNKSLETPNYKLERLKHDDPRLDRVEASYAMAEEIEDPTAITRRSQEPTNKQTPVLKGFLPDAPPAPLPTPSPAPKSVTPVAKQAVHKTAKPTSSDAEGGFFGWIKRLFGGSETKPATGRAHGDKKEVRREGGRDGGRGGRREDGQGRREDARGEGRQRGNANGGANAGNGGRGRQEQQARGERGEQRTERSERGEGQTRGDARNGAGGEQRQDRAPRNGNNGNGEARGRQENRGEQVRNGRGERAERPERAERGERPERQERAERAEGTEQPRRERQERPRRGDQDARAPQEVLEAGQALTVAPETVDVVNASTDDAAQAGSGQAPRERRSRDRYGRDRRERNGGLNRGGESQGEPSTGGEDQAQAAAPLPAMTPPAEPSQAQAVAAPQAKQASGTRLPRVQSYKLPVGALNEMASTAGLQWVNSDADKVAAVQAAIAAEPKPVHVPRERPAPVVLDEGPLILVETRKDLSELKLPFEQR</sequence>
<feature type="compositionally biased region" description="Low complexity" evidence="16">
    <location>
        <begin position="851"/>
        <end position="865"/>
    </location>
</feature>
<gene>
    <name evidence="15" type="primary">rne</name>
    <name evidence="18" type="ORF">HGR_05916</name>
</gene>
<keyword evidence="11 15" id="KW-0378">Hydrolase</keyword>
<dbReference type="GO" id="GO:0000049">
    <property type="term" value="F:tRNA binding"/>
    <property type="evidence" value="ECO:0007669"/>
    <property type="project" value="UniProtKB-KW"/>
</dbReference>
<keyword evidence="12 15" id="KW-0460">Magnesium</keyword>
<feature type="binding site" evidence="15">
    <location>
        <position position="344"/>
    </location>
    <ligand>
        <name>Mg(2+)</name>
        <dbReference type="ChEBI" id="CHEBI:18420"/>
        <note>catalytic</note>
    </ligand>
</feature>
<proteinExistence type="inferred from homology"/>
<evidence type="ECO:0000256" key="6">
    <source>
        <dbReference type="ARBA" id="ARBA00022694"/>
    </source>
</evidence>
<comment type="cofactor">
    <cofactor evidence="15">
        <name>Zn(2+)</name>
        <dbReference type="ChEBI" id="CHEBI:29105"/>
    </cofactor>
    <text evidence="15">Binds 2 Zn(2+) ions per homotetramer.</text>
</comment>
<comment type="subunit">
    <text evidence="15">Homotetramer formed by a dimer of dimers.</text>
</comment>
<dbReference type="InterPro" id="IPR028878">
    <property type="entry name" value="RNase_E"/>
</dbReference>
<accession>F3KRV4</accession>
<evidence type="ECO:0000256" key="8">
    <source>
        <dbReference type="ARBA" id="ARBA00022723"/>
    </source>
</evidence>
<evidence type="ECO:0000313" key="18">
    <source>
        <dbReference type="EMBL" id="EGI77438.1"/>
    </source>
</evidence>
<feature type="binding site" evidence="15">
    <location>
        <position position="301"/>
    </location>
    <ligand>
        <name>Mg(2+)</name>
        <dbReference type="ChEBI" id="CHEBI:18420"/>
        <note>catalytic</note>
    </ligand>
</feature>
<comment type="catalytic activity">
    <reaction evidence="15">
        <text>Endonucleolytic cleavage of single-stranded RNA in A- and U-rich regions.</text>
        <dbReference type="EC" id="3.1.26.12"/>
    </reaction>
</comment>
<evidence type="ECO:0000256" key="10">
    <source>
        <dbReference type="ARBA" id="ARBA00022759"/>
    </source>
</evidence>
<reference evidence="18 19" key="1">
    <citation type="journal article" date="2011" name="EMBO J.">
        <title>Structural diversity of bacterial flagellar motors.</title>
        <authorList>
            <person name="Chen S."/>
            <person name="Beeby M."/>
            <person name="Murphy G.E."/>
            <person name="Leadbetter J.R."/>
            <person name="Hendrixson D.R."/>
            <person name="Briegel A."/>
            <person name="Li Z."/>
            <person name="Shi J."/>
            <person name="Tocheva E.I."/>
            <person name="Muller A."/>
            <person name="Dobro M.J."/>
            <person name="Jensen G.J."/>
        </authorList>
    </citation>
    <scope>NUCLEOTIDE SEQUENCE [LARGE SCALE GENOMIC DNA]</scope>
    <source>
        <strain evidence="18 19">ATCC 19624</strain>
    </source>
</reference>
<dbReference type="OrthoDB" id="9804278at2"/>
<keyword evidence="15" id="KW-0820">tRNA-binding</keyword>
<dbReference type="Pfam" id="PF20833">
    <property type="entry name" value="RNase_E_G_Thio"/>
    <property type="match status" value="1"/>
</dbReference>
<dbReference type="EC" id="3.1.26.12" evidence="15"/>
<feature type="compositionally biased region" description="Basic and acidic residues" evidence="16">
    <location>
        <begin position="798"/>
        <end position="815"/>
    </location>
</feature>
<dbReference type="Pfam" id="PF10150">
    <property type="entry name" value="RNase_E_G"/>
    <property type="match status" value="1"/>
</dbReference>
<keyword evidence="14 15" id="KW-0472">Membrane</keyword>
<keyword evidence="19" id="KW-1185">Reference proteome</keyword>
<dbReference type="GO" id="GO:0000287">
    <property type="term" value="F:magnesium ion binding"/>
    <property type="evidence" value="ECO:0007669"/>
    <property type="project" value="UniProtKB-UniRule"/>
</dbReference>
<evidence type="ECO:0000256" key="15">
    <source>
        <dbReference type="HAMAP-Rule" id="MF_00970"/>
    </source>
</evidence>
<dbReference type="Gene3D" id="3.40.1260.20">
    <property type="entry name" value="Ribonuclease E, catalytic domain"/>
    <property type="match status" value="1"/>
</dbReference>
<evidence type="ECO:0000256" key="9">
    <source>
        <dbReference type="ARBA" id="ARBA00022730"/>
    </source>
</evidence>
<dbReference type="STRING" id="887062.HGR_05916"/>
<evidence type="ECO:0000256" key="12">
    <source>
        <dbReference type="ARBA" id="ARBA00022842"/>
    </source>
</evidence>